<sequence>MHRSAGPSCQAPLRWALLSSTAPLGPPVKHRSAGPSSQAPLRWALLSSTAPLGPPVKHRWPIGMPGSVSGRASRGTLPTMPPP</sequence>
<organism evidence="2 3">
    <name type="scientific">Pleurodeles waltl</name>
    <name type="common">Iberian ribbed newt</name>
    <dbReference type="NCBI Taxonomy" id="8319"/>
    <lineage>
        <taxon>Eukaryota</taxon>
        <taxon>Metazoa</taxon>
        <taxon>Chordata</taxon>
        <taxon>Craniata</taxon>
        <taxon>Vertebrata</taxon>
        <taxon>Euteleostomi</taxon>
        <taxon>Amphibia</taxon>
        <taxon>Batrachia</taxon>
        <taxon>Caudata</taxon>
        <taxon>Salamandroidea</taxon>
        <taxon>Salamandridae</taxon>
        <taxon>Pleurodelinae</taxon>
        <taxon>Pleurodeles</taxon>
    </lineage>
</organism>
<feature type="region of interest" description="Disordered" evidence="1">
    <location>
        <begin position="54"/>
        <end position="83"/>
    </location>
</feature>
<dbReference type="AlphaFoldDB" id="A0AAV7PJF7"/>
<protein>
    <submittedName>
        <fullName evidence="2">Uncharacterized protein</fullName>
    </submittedName>
</protein>
<evidence type="ECO:0000313" key="3">
    <source>
        <dbReference type="Proteomes" id="UP001066276"/>
    </source>
</evidence>
<accession>A0AAV7PJF7</accession>
<dbReference type="Proteomes" id="UP001066276">
    <property type="component" value="Chromosome 7"/>
</dbReference>
<evidence type="ECO:0000313" key="2">
    <source>
        <dbReference type="EMBL" id="KAJ1127225.1"/>
    </source>
</evidence>
<keyword evidence="3" id="KW-1185">Reference proteome</keyword>
<name>A0AAV7PJF7_PLEWA</name>
<dbReference type="EMBL" id="JANPWB010000011">
    <property type="protein sequence ID" value="KAJ1127225.1"/>
    <property type="molecule type" value="Genomic_DNA"/>
</dbReference>
<gene>
    <name evidence="2" type="ORF">NDU88_005628</name>
</gene>
<reference evidence="2" key="1">
    <citation type="journal article" date="2022" name="bioRxiv">
        <title>Sequencing and chromosome-scale assembly of the giantPleurodeles waltlgenome.</title>
        <authorList>
            <person name="Brown T."/>
            <person name="Elewa A."/>
            <person name="Iarovenko S."/>
            <person name="Subramanian E."/>
            <person name="Araus A.J."/>
            <person name="Petzold A."/>
            <person name="Susuki M."/>
            <person name="Suzuki K.-i.T."/>
            <person name="Hayashi T."/>
            <person name="Toyoda A."/>
            <person name="Oliveira C."/>
            <person name="Osipova E."/>
            <person name="Leigh N.D."/>
            <person name="Simon A."/>
            <person name="Yun M.H."/>
        </authorList>
    </citation>
    <scope>NUCLEOTIDE SEQUENCE</scope>
    <source>
        <strain evidence="2">20211129_DDA</strain>
        <tissue evidence="2">Liver</tissue>
    </source>
</reference>
<proteinExistence type="predicted"/>
<evidence type="ECO:0000256" key="1">
    <source>
        <dbReference type="SAM" id="MobiDB-lite"/>
    </source>
</evidence>
<comment type="caution">
    <text evidence="2">The sequence shown here is derived from an EMBL/GenBank/DDBJ whole genome shotgun (WGS) entry which is preliminary data.</text>
</comment>